<dbReference type="AlphaFoldDB" id="A0A5S3PLW7"/>
<keyword evidence="4" id="KW-0067">ATP-binding</keyword>
<gene>
    <name evidence="7" type="ORF">FDT80_07615</name>
</gene>
<protein>
    <submittedName>
        <fullName evidence="7">NAD(+) synthase</fullName>
    </submittedName>
</protein>
<dbReference type="Pfam" id="PF02540">
    <property type="entry name" value="NAD_synthase"/>
    <property type="match status" value="2"/>
</dbReference>
<comment type="caution">
    <text evidence="7">The sequence shown here is derived from an EMBL/GenBank/DDBJ whole genome shotgun (WGS) entry which is preliminary data.</text>
</comment>
<dbReference type="InterPro" id="IPR014729">
    <property type="entry name" value="Rossmann-like_a/b/a_fold"/>
</dbReference>
<dbReference type="Gene3D" id="3.40.50.620">
    <property type="entry name" value="HUPs"/>
    <property type="match status" value="1"/>
</dbReference>
<feature type="domain" description="NAD/GMP synthase" evidence="6">
    <location>
        <begin position="22"/>
        <end position="105"/>
    </location>
</feature>
<evidence type="ECO:0000256" key="4">
    <source>
        <dbReference type="ARBA" id="ARBA00022840"/>
    </source>
</evidence>
<dbReference type="InterPro" id="IPR022310">
    <property type="entry name" value="NAD/GMP_synthase"/>
</dbReference>
<dbReference type="InterPro" id="IPR003694">
    <property type="entry name" value="NAD_synthase"/>
</dbReference>
<dbReference type="OrthoDB" id="3266517at2"/>
<dbReference type="SUPFAM" id="SSF52402">
    <property type="entry name" value="Adenine nucleotide alpha hydrolases-like"/>
    <property type="match status" value="1"/>
</dbReference>
<dbReference type="GO" id="GO:0005524">
    <property type="term" value="F:ATP binding"/>
    <property type="evidence" value="ECO:0007669"/>
    <property type="project" value="UniProtKB-KW"/>
</dbReference>
<keyword evidence="2" id="KW-0436">Ligase</keyword>
<dbReference type="RefSeq" id="WP_138661577.1">
    <property type="nucleotide sequence ID" value="NZ_VANS01000001.1"/>
</dbReference>
<dbReference type="PANTHER" id="PTHR23090:SF9">
    <property type="entry name" value="GLUTAMINE-DEPENDENT NAD(+) SYNTHETASE"/>
    <property type="match status" value="1"/>
</dbReference>
<dbReference type="EMBL" id="VANS01000001">
    <property type="protein sequence ID" value="TMM55408.1"/>
    <property type="molecule type" value="Genomic_DNA"/>
</dbReference>
<evidence type="ECO:0000259" key="6">
    <source>
        <dbReference type="Pfam" id="PF02540"/>
    </source>
</evidence>
<dbReference type="PANTHER" id="PTHR23090">
    <property type="entry name" value="NH 3 /GLUTAMINE-DEPENDENT NAD + SYNTHETASE"/>
    <property type="match status" value="1"/>
</dbReference>
<evidence type="ECO:0000313" key="7">
    <source>
        <dbReference type="EMBL" id="TMM55408.1"/>
    </source>
</evidence>
<evidence type="ECO:0000256" key="3">
    <source>
        <dbReference type="ARBA" id="ARBA00022741"/>
    </source>
</evidence>
<comment type="pathway">
    <text evidence="1">Cofactor biosynthesis; NAD(+) biosynthesis.</text>
</comment>
<dbReference type="GO" id="GO:0005737">
    <property type="term" value="C:cytoplasm"/>
    <property type="evidence" value="ECO:0007669"/>
    <property type="project" value="InterPro"/>
</dbReference>
<organism evidence="7 8">
    <name type="scientific">Sulfitobacter sabulilitoris</name>
    <dbReference type="NCBI Taxonomy" id="2562655"/>
    <lineage>
        <taxon>Bacteria</taxon>
        <taxon>Pseudomonadati</taxon>
        <taxon>Pseudomonadota</taxon>
        <taxon>Alphaproteobacteria</taxon>
        <taxon>Rhodobacterales</taxon>
        <taxon>Roseobacteraceae</taxon>
        <taxon>Sulfitobacter</taxon>
    </lineage>
</organism>
<proteinExistence type="predicted"/>
<accession>A0A5S3PLW7</accession>
<evidence type="ECO:0000256" key="2">
    <source>
        <dbReference type="ARBA" id="ARBA00022598"/>
    </source>
</evidence>
<dbReference type="CDD" id="cd00553">
    <property type="entry name" value="NAD_synthase"/>
    <property type="match status" value="1"/>
</dbReference>
<evidence type="ECO:0000256" key="5">
    <source>
        <dbReference type="ARBA" id="ARBA00023027"/>
    </source>
</evidence>
<evidence type="ECO:0000313" key="8">
    <source>
        <dbReference type="Proteomes" id="UP000309550"/>
    </source>
</evidence>
<keyword evidence="8" id="KW-1185">Reference proteome</keyword>
<feature type="domain" description="NAD/GMP synthase" evidence="6">
    <location>
        <begin position="181"/>
        <end position="313"/>
    </location>
</feature>
<sequence length="346" mass="37608">MTKAQIQTAAAPDLRIDTDRAIRRICDDLQRRVARDASNGVILGLSGGLDSSVLAALAVRALGTDAVAALYLYDRDSAPLIATHAREMADRLGLRLEQIDITGDMARLGIYAPLFIKALRLSPRVARISAGAYRRICGETPFASTLRAGGGEVLTPWHKRFLYDHTMRHVDHGFAQRHVFRRQVLERLARRRRLTVIGAANRSEVEVGWFVKDGIDDLPVQPMTGLFKTQVRQLARALDLPDRVRDQSPSPDMARGVTDEFGIAHTYRIVDIVIDGLDRGLGDAAIADLGVPRAEIADIRRLMHLSAWKRTSPHEPPPVSGAAGSDLRIAVGAACAAGGPSAMPSG</sequence>
<reference evidence="7 8" key="1">
    <citation type="submission" date="2019-05" db="EMBL/GenBank/DDBJ databases">
        <title>Sulfitobacter sabulilitoris sp. nov., isolated from a marine sand.</title>
        <authorList>
            <person name="Yoon J.-H."/>
        </authorList>
    </citation>
    <scope>NUCLEOTIDE SEQUENCE [LARGE SCALE GENOMIC DNA]</scope>
    <source>
        <strain evidence="7 8">HSMS-29</strain>
    </source>
</reference>
<dbReference type="Proteomes" id="UP000309550">
    <property type="component" value="Unassembled WGS sequence"/>
</dbReference>
<evidence type="ECO:0000256" key="1">
    <source>
        <dbReference type="ARBA" id="ARBA00004790"/>
    </source>
</evidence>
<dbReference type="GO" id="GO:0004359">
    <property type="term" value="F:glutaminase activity"/>
    <property type="evidence" value="ECO:0007669"/>
    <property type="project" value="InterPro"/>
</dbReference>
<name>A0A5S3PLW7_9RHOB</name>
<keyword evidence="5" id="KW-0520">NAD</keyword>
<keyword evidence="3" id="KW-0547">Nucleotide-binding</keyword>
<dbReference type="GO" id="GO:0003952">
    <property type="term" value="F:NAD+ synthase (glutamine-hydrolyzing) activity"/>
    <property type="evidence" value="ECO:0007669"/>
    <property type="project" value="InterPro"/>
</dbReference>
<dbReference type="GO" id="GO:0009435">
    <property type="term" value="P:NAD+ biosynthetic process"/>
    <property type="evidence" value="ECO:0007669"/>
    <property type="project" value="InterPro"/>
</dbReference>